<evidence type="ECO:0000256" key="4">
    <source>
        <dbReference type="ARBA" id="ARBA00022989"/>
    </source>
</evidence>
<feature type="transmembrane region" description="Helical" evidence="6">
    <location>
        <begin position="257"/>
        <end position="279"/>
    </location>
</feature>
<dbReference type="HOGENOM" id="CLU_544709_0_0_2"/>
<dbReference type="PaxDb" id="273116-14325124"/>
<keyword evidence="8" id="KW-1185">Reference proteome</keyword>
<dbReference type="AlphaFoldDB" id="Q97AA3"/>
<reference evidence="7 8" key="2">
    <citation type="journal article" date="2000" name="Proc. Natl. Acad. Sci. U.S.A.">
        <title>Archaeal adaptation to higher temperatures revealed by genomic sequence of Thermoplasma volcanium.</title>
        <authorList>
            <person name="Kawashima T."/>
            <person name="Amano N."/>
            <person name="Koike H."/>
            <person name="Makino S."/>
            <person name="Higuchi S."/>
            <person name="Kawashima-Ohya Y."/>
            <person name="Watanabe K."/>
            <person name="Yamazaki M."/>
            <person name="Kanehori K."/>
            <person name="Kawamoto T."/>
            <person name="Nunoshiba T."/>
            <person name="Yamamoto Y."/>
            <person name="Aramaki H."/>
            <person name="Makino K."/>
            <person name="Suzuki M."/>
        </authorList>
    </citation>
    <scope>NUCLEOTIDE SEQUENCE [LARGE SCALE GENOMIC DNA]</scope>
    <source>
        <strain evidence="8">ATCC 51530 / DSM 4299 / JCM 9571 / NBRC 15438 / GSS1</strain>
    </source>
</reference>
<dbReference type="Proteomes" id="UP000001017">
    <property type="component" value="Chromosome"/>
</dbReference>
<comment type="subcellular location">
    <subcellularLocation>
        <location evidence="1">Cell membrane</location>
        <topology evidence="1">Multi-pass membrane protein</topology>
    </subcellularLocation>
</comment>
<evidence type="ECO:0000256" key="6">
    <source>
        <dbReference type="SAM" id="Phobius"/>
    </source>
</evidence>
<accession>Q97AA3</accession>
<evidence type="ECO:0000256" key="5">
    <source>
        <dbReference type="ARBA" id="ARBA00023136"/>
    </source>
</evidence>
<dbReference type="GeneID" id="1441995"/>
<evidence type="ECO:0000256" key="3">
    <source>
        <dbReference type="ARBA" id="ARBA00022692"/>
    </source>
</evidence>
<feature type="transmembrane region" description="Helical" evidence="6">
    <location>
        <begin position="368"/>
        <end position="389"/>
    </location>
</feature>
<feature type="transmembrane region" description="Helical" evidence="6">
    <location>
        <begin position="451"/>
        <end position="470"/>
    </location>
</feature>
<keyword evidence="2" id="KW-1003">Cell membrane</keyword>
<proteinExistence type="predicted"/>
<gene>
    <name evidence="7" type="ORF">TVG0929892</name>
</gene>
<keyword evidence="4 6" id="KW-1133">Transmembrane helix</keyword>
<feature type="transmembrane region" description="Helical" evidence="6">
    <location>
        <begin position="427"/>
        <end position="445"/>
    </location>
</feature>
<feature type="transmembrane region" description="Helical" evidence="6">
    <location>
        <begin position="45"/>
        <end position="66"/>
    </location>
</feature>
<evidence type="ECO:0000256" key="1">
    <source>
        <dbReference type="ARBA" id="ARBA00004651"/>
    </source>
</evidence>
<feature type="transmembrane region" description="Helical" evidence="6">
    <location>
        <begin position="156"/>
        <end position="176"/>
    </location>
</feature>
<name>Q97AA3_THEVO</name>
<feature type="transmembrane region" description="Helical" evidence="6">
    <location>
        <begin position="395"/>
        <end position="415"/>
    </location>
</feature>
<dbReference type="RefSeq" id="WP_010917147.1">
    <property type="nucleotide sequence ID" value="NC_002689.2"/>
</dbReference>
<dbReference type="KEGG" id="tvo:TVG0929892"/>
<dbReference type="DNASU" id="1441995"/>
<feature type="transmembrane region" description="Helical" evidence="6">
    <location>
        <begin position="128"/>
        <end position="149"/>
    </location>
</feature>
<dbReference type="PANTHER" id="PTHR30250:SF11">
    <property type="entry name" value="O-ANTIGEN TRANSPORTER-RELATED"/>
    <property type="match status" value="1"/>
</dbReference>
<sequence length="506" mass="55255">MPQTSSLLGIDALYQFTGAGAQLFSGALFYTVIVRFFSASQVGAVALFIAIIGLFNLIFSFGLGTAVQHFASYHLGRQEYATAKSIVFKILILGIIFSSIGLITMFYLAKPISITFMHTAQYTPIVKLLSIVLVGDVLFGLLNGSALGLQLFRASGLMNIIIWITYYSTALVLAFLLKSLYYVVVGWSVGIFLGVILYLYLIIKSTKNYKGRPRHLTPSLLFQFSIPVLLSSIISYGATYIDRFIVAGLMTLSALGVYNFALLVASSIGFIVAPLNNIMLPKFSEFYGEGNRENIKNRTAIATTVVAGVYVPAALGVAVLSKMIITLLAGKYYEEGSDAISIIMVFSALFVTSNVMTQLIAAVRETRVFIYSSAASLASNAILSIILIPHFGIEGASIGFSSIYAASFFVLYKYAKKTGFYQANVYDLAKVWGSSLVMVFVVLAFEVRFGTSIDLLVPYILLGAVVYLGMIKSTRLIHRNEALFLSSLFPQSMPFITKLIRLISSE</sequence>
<dbReference type="OrthoDB" id="112053at2157"/>
<feature type="transmembrane region" description="Helical" evidence="6">
    <location>
        <begin position="86"/>
        <end position="108"/>
    </location>
</feature>
<reference evidence="7 8" key="1">
    <citation type="journal article" date="1999" name="Proc. Jpn. Acad.">
        <title>Determination of the complete genomic DNA sequence of Thermoplasma volvanium GSS1.</title>
        <authorList>
            <person name="Kawashima T."/>
            <person name="Yamamoto Y."/>
            <person name="Aramaki H."/>
            <person name="Nunoshiba T."/>
            <person name="Kawamoto T."/>
            <person name="Watanabe K."/>
            <person name="Yamazaki M."/>
            <person name="Kanehori K."/>
            <person name="Amano N."/>
            <person name="Ohya Y."/>
            <person name="Makino K."/>
            <person name="Suzuki M."/>
        </authorList>
    </citation>
    <scope>NUCLEOTIDE SEQUENCE [LARGE SCALE GENOMIC DNA]</scope>
    <source>
        <strain evidence="8">ATCC 51530 / DSM 4299 / JCM 9571 / NBRC 15438 / GSS1</strain>
    </source>
</reference>
<evidence type="ECO:0000256" key="2">
    <source>
        <dbReference type="ARBA" id="ARBA00022475"/>
    </source>
</evidence>
<organism evidence="7 8">
    <name type="scientific">Thermoplasma volcanium (strain ATCC 51530 / DSM 4299 / JCM 9571 / NBRC 15438 / GSS1)</name>
    <dbReference type="NCBI Taxonomy" id="273116"/>
    <lineage>
        <taxon>Archaea</taxon>
        <taxon>Methanobacteriati</taxon>
        <taxon>Thermoplasmatota</taxon>
        <taxon>Thermoplasmata</taxon>
        <taxon>Thermoplasmatales</taxon>
        <taxon>Thermoplasmataceae</taxon>
        <taxon>Thermoplasma</taxon>
    </lineage>
</organism>
<evidence type="ECO:0000313" key="7">
    <source>
        <dbReference type="EMBL" id="BAB60049.1"/>
    </source>
</evidence>
<dbReference type="PANTHER" id="PTHR30250">
    <property type="entry name" value="PST FAMILY PREDICTED COLANIC ACID TRANSPORTER"/>
    <property type="match status" value="1"/>
</dbReference>
<keyword evidence="5 6" id="KW-0472">Membrane</keyword>
<dbReference type="eggNOG" id="arCOG02209">
    <property type="taxonomic scope" value="Archaea"/>
</dbReference>
<dbReference type="Pfam" id="PF13440">
    <property type="entry name" value="Polysacc_synt_3"/>
    <property type="match status" value="1"/>
</dbReference>
<dbReference type="CDD" id="cd13128">
    <property type="entry name" value="MATE_Wzx_like"/>
    <property type="match status" value="1"/>
</dbReference>
<dbReference type="STRING" id="273116.gene:9381699"/>
<feature type="transmembrane region" description="Helical" evidence="6">
    <location>
        <begin position="182"/>
        <end position="203"/>
    </location>
</feature>
<feature type="transmembrane region" description="Helical" evidence="6">
    <location>
        <begin position="300"/>
        <end position="320"/>
    </location>
</feature>
<evidence type="ECO:0000313" key="8">
    <source>
        <dbReference type="Proteomes" id="UP000001017"/>
    </source>
</evidence>
<dbReference type="GO" id="GO:0005886">
    <property type="term" value="C:plasma membrane"/>
    <property type="evidence" value="ECO:0007669"/>
    <property type="project" value="UniProtKB-SubCell"/>
</dbReference>
<protein>
    <submittedName>
        <fullName evidence="7">NADH-ubiquinone oxidoreductase</fullName>
    </submittedName>
</protein>
<feature type="transmembrane region" description="Helical" evidence="6">
    <location>
        <begin position="12"/>
        <end position="33"/>
    </location>
</feature>
<dbReference type="InterPro" id="IPR050833">
    <property type="entry name" value="Poly_Biosynth_Transport"/>
</dbReference>
<dbReference type="EMBL" id="BA000011">
    <property type="protein sequence ID" value="BAB60049.1"/>
    <property type="molecule type" value="Genomic_DNA"/>
</dbReference>
<dbReference type="PhylomeDB" id="Q97AA3"/>
<keyword evidence="3 6" id="KW-0812">Transmembrane</keyword>
<feature type="transmembrane region" description="Helical" evidence="6">
    <location>
        <begin position="340"/>
        <end position="361"/>
    </location>
</feature>
<feature type="transmembrane region" description="Helical" evidence="6">
    <location>
        <begin position="215"/>
        <end position="237"/>
    </location>
</feature>